<dbReference type="EMBL" id="UOEW01000143">
    <property type="protein sequence ID" value="VAW36381.1"/>
    <property type="molecule type" value="Genomic_DNA"/>
</dbReference>
<gene>
    <name evidence="1" type="ORF">MNBD_GAMMA01-810</name>
</gene>
<dbReference type="InterPro" id="IPR029069">
    <property type="entry name" value="HotDog_dom_sf"/>
</dbReference>
<protein>
    <submittedName>
        <fullName evidence="1">Thioesterase superfamily</fullName>
    </submittedName>
</protein>
<dbReference type="Pfam" id="PF13279">
    <property type="entry name" value="4HBT_2"/>
    <property type="match status" value="1"/>
</dbReference>
<organism evidence="1">
    <name type="scientific">hydrothermal vent metagenome</name>
    <dbReference type="NCBI Taxonomy" id="652676"/>
    <lineage>
        <taxon>unclassified sequences</taxon>
        <taxon>metagenomes</taxon>
        <taxon>ecological metagenomes</taxon>
    </lineage>
</organism>
<accession>A0A3B0V011</accession>
<dbReference type="GO" id="GO:0047617">
    <property type="term" value="F:fatty acyl-CoA hydrolase activity"/>
    <property type="evidence" value="ECO:0007669"/>
    <property type="project" value="TreeGrafter"/>
</dbReference>
<proteinExistence type="predicted"/>
<dbReference type="CDD" id="cd00586">
    <property type="entry name" value="4HBT"/>
    <property type="match status" value="1"/>
</dbReference>
<dbReference type="Gene3D" id="3.10.129.10">
    <property type="entry name" value="Hotdog Thioesterase"/>
    <property type="match status" value="1"/>
</dbReference>
<dbReference type="PANTHER" id="PTHR31793">
    <property type="entry name" value="4-HYDROXYBENZOYL-COA THIOESTERASE FAMILY MEMBER"/>
    <property type="match status" value="1"/>
</dbReference>
<dbReference type="PANTHER" id="PTHR31793:SF40">
    <property type="entry name" value="ACYL-COA THIOESTER HYDROLASE, YBGC_YBAW FAMILY"/>
    <property type="match status" value="1"/>
</dbReference>
<evidence type="ECO:0000313" key="1">
    <source>
        <dbReference type="EMBL" id="VAW36381.1"/>
    </source>
</evidence>
<dbReference type="SUPFAM" id="SSF54637">
    <property type="entry name" value="Thioesterase/thiol ester dehydrase-isomerase"/>
    <property type="match status" value="1"/>
</dbReference>
<name>A0A3B0V011_9ZZZZ</name>
<dbReference type="AlphaFoldDB" id="A0A3B0V011"/>
<sequence>MNKLEKFKQKYPVQIKLAVHWGEMDAFNHVNNVVYFRYFESARIAYFEVLDMFVTASENNIAPILAQTSCRYKLPLNYPDSITVGSSITEKHSHGFLMEYAIFSHKHEKITTTGTGRVVMLNYTTHEKVAITDELWAKINNLQLKHLN</sequence>
<reference evidence="1" key="1">
    <citation type="submission" date="2018-06" db="EMBL/GenBank/DDBJ databases">
        <authorList>
            <person name="Zhirakovskaya E."/>
        </authorList>
    </citation>
    <scope>NUCLEOTIDE SEQUENCE</scope>
</reference>
<dbReference type="InterPro" id="IPR050563">
    <property type="entry name" value="4-hydroxybenzoyl-CoA_TE"/>
</dbReference>